<evidence type="ECO:0000256" key="2">
    <source>
        <dbReference type="SAM" id="Phobius"/>
    </source>
</evidence>
<feature type="transmembrane region" description="Helical" evidence="2">
    <location>
        <begin position="225"/>
        <end position="246"/>
    </location>
</feature>
<keyword evidence="2" id="KW-1133">Transmembrane helix</keyword>
<dbReference type="HOGENOM" id="CLU_1057785_0_0_1"/>
<dbReference type="STRING" id="1284197.S8CE51"/>
<organism evidence="4 5">
    <name type="scientific">Dactylellina haptotyla (strain CBS 200.50)</name>
    <name type="common">Nematode-trapping fungus</name>
    <name type="synonym">Monacrosporium haptotylum</name>
    <dbReference type="NCBI Taxonomy" id="1284197"/>
    <lineage>
        <taxon>Eukaryota</taxon>
        <taxon>Fungi</taxon>
        <taxon>Dikarya</taxon>
        <taxon>Ascomycota</taxon>
        <taxon>Pezizomycotina</taxon>
        <taxon>Orbiliomycetes</taxon>
        <taxon>Orbiliales</taxon>
        <taxon>Orbiliaceae</taxon>
        <taxon>Dactylellina</taxon>
    </lineage>
</organism>
<dbReference type="OrthoDB" id="4770400at2759"/>
<gene>
    <name evidence="4" type="ORF">H072_91</name>
</gene>
<feature type="region of interest" description="Disordered" evidence="1">
    <location>
        <begin position="254"/>
        <end position="299"/>
    </location>
</feature>
<evidence type="ECO:0000256" key="3">
    <source>
        <dbReference type="SAM" id="SignalP"/>
    </source>
</evidence>
<keyword evidence="5" id="KW-1185">Reference proteome</keyword>
<evidence type="ECO:0000256" key="1">
    <source>
        <dbReference type="SAM" id="MobiDB-lite"/>
    </source>
</evidence>
<keyword evidence="2" id="KW-0812">Transmembrane</keyword>
<evidence type="ECO:0000313" key="5">
    <source>
        <dbReference type="Proteomes" id="UP000015100"/>
    </source>
</evidence>
<comment type="caution">
    <text evidence="4">The sequence shown here is derived from an EMBL/GenBank/DDBJ whole genome shotgun (WGS) entry which is preliminary data.</text>
</comment>
<dbReference type="Proteomes" id="UP000015100">
    <property type="component" value="Unassembled WGS sequence"/>
</dbReference>
<protein>
    <recommendedName>
        <fullName evidence="6">Extracellular membrane protein CFEM domain-containing protein</fullName>
    </recommendedName>
</protein>
<dbReference type="EMBL" id="AQGS01000002">
    <property type="protein sequence ID" value="EPS45937.1"/>
    <property type="molecule type" value="Genomic_DNA"/>
</dbReference>
<evidence type="ECO:0008006" key="6">
    <source>
        <dbReference type="Google" id="ProtNLM"/>
    </source>
</evidence>
<proteinExistence type="predicted"/>
<feature type="chain" id="PRO_5004549551" description="Extracellular membrane protein CFEM domain-containing protein" evidence="3">
    <location>
        <begin position="20"/>
        <end position="299"/>
    </location>
</feature>
<feature type="signal peptide" evidence="3">
    <location>
        <begin position="1"/>
        <end position="19"/>
    </location>
</feature>
<sequence>MRFSSVLPTLLLSASLASAQQTNTIDFTTIGVYPDLKKCLKAVFYLDYSINSGPVQKKIGCDTNECICRADTLEQAVTTAGSMALSACSNTNDKISATSILTQYCVDHGFTAGNAVATPSSGAGAAVTVFATTTVGLVTQTQTVTVSSASELHSIGWRNNLLASSSRASTTPAGSGTSPTPVVQTQTTNIVSTISGSATTIMTTVTSTSPPQTETVIKKNMTGPIAGGVVGGVAVIGLVGAAAFWFMRKKQSPSYSAAERGDPPNPPKYEQAYPTTPYAGGMDMGDREVGGIQMYSDKP</sequence>
<keyword evidence="2" id="KW-0472">Membrane</keyword>
<name>S8CE51_DACHA</name>
<reference evidence="4 5" key="1">
    <citation type="journal article" date="2013" name="PLoS Genet.">
        <title>Genomic mechanisms accounting for the adaptation to parasitism in nematode-trapping fungi.</title>
        <authorList>
            <person name="Meerupati T."/>
            <person name="Andersson K.M."/>
            <person name="Friman E."/>
            <person name="Kumar D."/>
            <person name="Tunlid A."/>
            <person name="Ahren D."/>
        </authorList>
    </citation>
    <scope>NUCLEOTIDE SEQUENCE [LARGE SCALE GENOMIC DNA]</scope>
    <source>
        <strain evidence="4 5">CBS 200.50</strain>
    </source>
</reference>
<evidence type="ECO:0000313" key="4">
    <source>
        <dbReference type="EMBL" id="EPS45937.1"/>
    </source>
</evidence>
<dbReference type="AlphaFoldDB" id="S8CE51"/>
<keyword evidence="3" id="KW-0732">Signal</keyword>
<reference evidence="5" key="2">
    <citation type="submission" date="2013-04" db="EMBL/GenBank/DDBJ databases">
        <title>Genomic mechanisms accounting for the adaptation to parasitism in nematode-trapping fungi.</title>
        <authorList>
            <person name="Ahren D.G."/>
        </authorList>
    </citation>
    <scope>NUCLEOTIDE SEQUENCE [LARGE SCALE GENOMIC DNA]</scope>
    <source>
        <strain evidence="5">CBS 200.50</strain>
    </source>
</reference>
<accession>S8CE51</accession>